<feature type="region of interest" description="Disordered" evidence="6">
    <location>
        <begin position="296"/>
        <end position="363"/>
    </location>
</feature>
<feature type="compositionally biased region" description="Low complexity" evidence="6">
    <location>
        <begin position="720"/>
        <end position="730"/>
    </location>
</feature>
<feature type="region of interest" description="Disordered" evidence="6">
    <location>
        <begin position="201"/>
        <end position="220"/>
    </location>
</feature>
<accession>A0A401SQK1</accession>
<keyword evidence="2" id="KW-0597">Phosphoprotein</keyword>
<feature type="compositionally biased region" description="Basic and acidic residues" evidence="6">
    <location>
        <begin position="626"/>
        <end position="650"/>
    </location>
</feature>
<dbReference type="PROSITE" id="PS51893">
    <property type="entry name" value="AKAP_CAM_BD"/>
    <property type="match status" value="3"/>
</dbReference>
<dbReference type="STRING" id="137246.A0A401SQK1"/>
<feature type="compositionally biased region" description="Low complexity" evidence="6">
    <location>
        <begin position="612"/>
        <end position="625"/>
    </location>
</feature>
<evidence type="ECO:0000256" key="6">
    <source>
        <dbReference type="SAM" id="MobiDB-lite"/>
    </source>
</evidence>
<gene>
    <name evidence="8" type="ORF">chiPu_0011145</name>
</gene>
<evidence type="ECO:0000256" key="5">
    <source>
        <dbReference type="ARBA" id="ARBA00023288"/>
    </source>
</evidence>
<evidence type="ECO:0000256" key="1">
    <source>
        <dbReference type="ARBA" id="ARBA00004635"/>
    </source>
</evidence>
<dbReference type="PANTHER" id="PTHR23209">
    <property type="entry name" value="A-KINASE ANCHOR PROTEIN 12"/>
    <property type="match status" value="1"/>
</dbReference>
<feature type="compositionally biased region" description="Basic and acidic residues" evidence="6">
    <location>
        <begin position="201"/>
        <end position="213"/>
    </location>
</feature>
<feature type="compositionally biased region" description="Low complexity" evidence="6">
    <location>
        <begin position="760"/>
        <end position="771"/>
    </location>
</feature>
<feature type="compositionally biased region" description="Basic and acidic residues" evidence="6">
    <location>
        <begin position="839"/>
        <end position="848"/>
    </location>
</feature>
<feature type="compositionally biased region" description="Low complexity" evidence="6">
    <location>
        <begin position="483"/>
        <end position="493"/>
    </location>
</feature>
<evidence type="ECO:0000313" key="9">
    <source>
        <dbReference type="Proteomes" id="UP000287033"/>
    </source>
</evidence>
<keyword evidence="4" id="KW-0472">Membrane</keyword>
<dbReference type="GO" id="GO:0010739">
    <property type="term" value="P:positive regulation of protein kinase A signaling"/>
    <property type="evidence" value="ECO:0007669"/>
    <property type="project" value="InterPro"/>
</dbReference>
<feature type="compositionally biased region" description="Basic and acidic residues" evidence="6">
    <location>
        <begin position="111"/>
        <end position="150"/>
    </location>
</feature>
<dbReference type="GO" id="GO:0090036">
    <property type="term" value="P:regulation of protein kinase C signaling"/>
    <property type="evidence" value="ECO:0007669"/>
    <property type="project" value="InterPro"/>
</dbReference>
<dbReference type="OrthoDB" id="8931760at2759"/>
<protein>
    <recommendedName>
        <fullName evidence="7">A kinase-anchoring proteins AKAP-5 and AKAP-12 calmodulin (CaM)-binding domain-containing protein</fullName>
    </recommendedName>
</protein>
<evidence type="ECO:0000256" key="4">
    <source>
        <dbReference type="ARBA" id="ARBA00023136"/>
    </source>
</evidence>
<dbReference type="InterPro" id="IPR028540">
    <property type="entry name" value="AKAP12"/>
</dbReference>
<dbReference type="Proteomes" id="UP000287033">
    <property type="component" value="Unassembled WGS sequence"/>
</dbReference>
<evidence type="ECO:0000256" key="2">
    <source>
        <dbReference type="ARBA" id="ARBA00022553"/>
    </source>
</evidence>
<dbReference type="GO" id="GO:0005516">
    <property type="term" value="F:calmodulin binding"/>
    <property type="evidence" value="ECO:0007669"/>
    <property type="project" value="UniProtKB-KW"/>
</dbReference>
<reference evidence="8 9" key="1">
    <citation type="journal article" date="2018" name="Nat. Ecol. Evol.">
        <title>Shark genomes provide insights into elasmobranch evolution and the origin of vertebrates.</title>
        <authorList>
            <person name="Hara Y"/>
            <person name="Yamaguchi K"/>
            <person name="Onimaru K"/>
            <person name="Kadota M"/>
            <person name="Koyanagi M"/>
            <person name="Keeley SD"/>
            <person name="Tatsumi K"/>
            <person name="Tanaka K"/>
            <person name="Motone F"/>
            <person name="Kageyama Y"/>
            <person name="Nozu R"/>
            <person name="Adachi N"/>
            <person name="Nishimura O"/>
            <person name="Nakagawa R"/>
            <person name="Tanegashima C"/>
            <person name="Kiyatake I"/>
            <person name="Matsumoto R"/>
            <person name="Murakumo K"/>
            <person name="Nishida K"/>
            <person name="Terakita A"/>
            <person name="Kuratani S"/>
            <person name="Sato K"/>
            <person name="Hyodo S Kuraku.S."/>
        </authorList>
    </citation>
    <scope>NUCLEOTIDE SEQUENCE [LARGE SCALE GENOMIC DNA]</scope>
</reference>
<feature type="region of interest" description="Disordered" evidence="6">
    <location>
        <begin position="429"/>
        <end position="730"/>
    </location>
</feature>
<organism evidence="8 9">
    <name type="scientific">Chiloscyllium punctatum</name>
    <name type="common">Brownbanded bambooshark</name>
    <name type="synonym">Hemiscyllium punctatum</name>
    <dbReference type="NCBI Taxonomy" id="137246"/>
    <lineage>
        <taxon>Eukaryota</taxon>
        <taxon>Metazoa</taxon>
        <taxon>Chordata</taxon>
        <taxon>Craniata</taxon>
        <taxon>Vertebrata</taxon>
        <taxon>Chondrichthyes</taxon>
        <taxon>Elasmobranchii</taxon>
        <taxon>Galeomorphii</taxon>
        <taxon>Galeoidea</taxon>
        <taxon>Orectolobiformes</taxon>
        <taxon>Hemiscylliidae</taxon>
        <taxon>Chiloscyllium</taxon>
    </lineage>
</organism>
<keyword evidence="3" id="KW-0112">Calmodulin-binding</keyword>
<feature type="domain" description="A kinase-anchoring proteins AKAP-5 and AKAP-12 calmodulin (CaM)-binding" evidence="7">
    <location>
        <begin position="776"/>
        <end position="796"/>
    </location>
</feature>
<feature type="compositionally biased region" description="Basic and acidic residues" evidence="6">
    <location>
        <begin position="66"/>
        <end position="75"/>
    </location>
</feature>
<dbReference type="GO" id="GO:0016020">
    <property type="term" value="C:membrane"/>
    <property type="evidence" value="ECO:0007669"/>
    <property type="project" value="UniProtKB-SubCell"/>
</dbReference>
<feature type="region of interest" description="Disordered" evidence="6">
    <location>
        <begin position="1"/>
        <end position="34"/>
    </location>
</feature>
<keyword evidence="5" id="KW-0449">Lipoprotein</keyword>
<feature type="compositionally biased region" description="Acidic residues" evidence="6">
    <location>
        <begin position="151"/>
        <end position="161"/>
    </location>
</feature>
<dbReference type="InterPro" id="IPR001573">
    <property type="entry name" value="AKAP_WSK"/>
</dbReference>
<feature type="compositionally biased region" description="Basic and acidic residues" evidence="6">
    <location>
        <begin position="90"/>
        <end position="102"/>
    </location>
</feature>
<dbReference type="GO" id="GO:0007165">
    <property type="term" value="P:signal transduction"/>
    <property type="evidence" value="ECO:0007669"/>
    <property type="project" value="TreeGrafter"/>
</dbReference>
<feature type="region of interest" description="Disordered" evidence="6">
    <location>
        <begin position="227"/>
        <end position="270"/>
    </location>
</feature>
<evidence type="ECO:0000313" key="8">
    <source>
        <dbReference type="EMBL" id="GCC32681.1"/>
    </source>
</evidence>
<dbReference type="GO" id="GO:0005737">
    <property type="term" value="C:cytoplasm"/>
    <property type="evidence" value="ECO:0007669"/>
    <property type="project" value="TreeGrafter"/>
</dbReference>
<dbReference type="Pfam" id="PF03832">
    <property type="entry name" value="WSK"/>
    <property type="match status" value="1"/>
</dbReference>
<feature type="domain" description="A kinase-anchoring proteins AKAP-5 and AKAP-12 calmodulin (CaM)-binding" evidence="7">
    <location>
        <begin position="733"/>
        <end position="753"/>
    </location>
</feature>
<feature type="region of interest" description="Disordered" evidence="6">
    <location>
        <begin position="384"/>
        <end position="407"/>
    </location>
</feature>
<dbReference type="PANTHER" id="PTHR23209:SF4">
    <property type="entry name" value="A-KINASE ANCHOR PROTEIN 12"/>
    <property type="match status" value="1"/>
</dbReference>
<sequence length="1746" mass="185680">MRRVSVSGGSDGEAERFNEQSAGAVPTGRARDLPCFVCLNDTPKIREMGSGISAQEPDQLSPSEQQEEHHTERVDGGPAQENGQISGIHSKSEDKEPLDGKVGHLSGVQEEAVHKVEPPVKTQEEKLIEMDFEKKETPTQTKDEEPRDSQEDADPPVEIGEEAQAGEVGFKKVFKFVGCTFTVKKENPDKLEPVQLLTVKKDEASEIDGESKQEMGGMTNGDLSLAAHEAEESPPEVLTPGEMEESTSQAAPNPTVAEKPVKSAVSPVENPAVDSPLKRFFWQGFFSVLQRKPSFKKAEDEPLVIGEKPEVNGEQKENEEQVVAAGDVNGEEGDHGPSKGPSASQDDAEILEVRPVKEKERDDDFEDLSAELAKVREAEGLILDSREKIGEDSVSTEDGGQCGPKMKMTAPALEMDQATQLTVQSQLAQRQVKPESAAIEDLAGLQTEQTDVDVDQTPGKVQEPVVGEAELLSSQEKAKLQGSPLKKLFTSSSTKKHSGKKRKRGKRKAQLRNDDETRLQSSTESEGSPDGQKMDIPPLTSPEEAGDAVSAEMPDASNPEVETINEASDGERKKENITAWASFKKLVTSKKRPKVQSESDREDEQTDKAKGAAVSSSESVSAAPADKPEKPNAEDLSLERNTEDPKKKADAPVTWEALICVGSSKKRTRKSNSKALQPDAEAQKSPEGAIQVPDSAEELNASVPQDIDQEQGTASPEGTVSSPVEADVSDSAVSVWESFKRLVTSSRKSKFKSEDRADDSVVAAEAAVPETEQAKEESWMSLRKLIPGRRKKRSDARADQPVVEDVGKETTEAELGVSKGEEPDTPAVVPLSEYDAVEEERAAKEQQETVRTNALPEGEVITKSEAPAEGGEPRVEQAITVNQGAVEAIKSSVDERSPSWISTAVPDVIEKRVEGEGKVVEEIVTEGEQLERGDAASPAEVTKTICHDETASEAEEITCEVAVAPDYLTEETAKMVSAVLQTSEILVTTAECTFVPEDEVLVTRQTDESLQEAVVEVTEAVRKETLVATHPVVDETVVAQEEALVATHPVVDETVVAQEEALVAAHPVVEETVVAQEETLVAAHPVVDETVVAHGETLVATHPVVAETVVAQEETLVAAHSVDETEAAHEEALVAAHPVVDEIEAAREETLVATHPVVDETVVAQEETLVAAHPVVDETVVAQEETLVAAHPVVDETVVAHEETLVAAHPVVDEIEAAHEETLVAAHPGVDETEAAHETLAARPGVDETEASHAETMVAAHPVVDKIEAACEETLAAHPVVDETGVAARPVVEEMRAAHKETAAHPVMDETGAARLVLDETGVAREDIVVAACLVVDETGAACKETAVAARPVVDETGAACKETAVAARPVVDEMGAARKVTLVAACPVLDETRVAHEETVVVACPVVAEIGVASEEFVVAAGPGAEETEAARKETVVAACPVDETGVVHEDSVVAACPVVDETEAAHEETVVVARPVVDEMGVAREVTLVATCPVLDETGVACEVTLASNPVVEVTAACEETLVTARPDMDETGVVCEDMVAAHPVVPEIGTARGETVVAAYPVVDETGAAHEETVVAARLVLDETAAVCEDNVVAARPAVDETGVAREGTVVATRPVMDETGAARLVLDETGVAREDIVVAACLVVDETGAACKETAVAARPVVDETGVACEVTLVASHAVVEVMGAACEETLVATCPVMDEMGVPSAVQWRGMYLTALSPCRNHLRALQTDTREIECEDTMLL</sequence>
<feature type="compositionally biased region" description="Basic and acidic residues" evidence="6">
    <location>
        <begin position="307"/>
        <end position="319"/>
    </location>
</feature>
<comment type="caution">
    <text evidence="8">The sequence shown here is derived from an EMBL/GenBank/DDBJ whole genome shotgun (WGS) entry which is preliminary data.</text>
</comment>
<evidence type="ECO:0000256" key="3">
    <source>
        <dbReference type="ARBA" id="ARBA00022860"/>
    </source>
</evidence>
<comment type="subcellular location">
    <subcellularLocation>
        <location evidence="1">Membrane</location>
        <topology evidence="1">Lipid-anchor</topology>
    </subcellularLocation>
</comment>
<keyword evidence="9" id="KW-1185">Reference proteome</keyword>
<feature type="compositionally biased region" description="Basic residues" evidence="6">
    <location>
        <begin position="494"/>
        <end position="510"/>
    </location>
</feature>
<dbReference type="OMA" id="NVPHEEA"/>
<proteinExistence type="predicted"/>
<feature type="domain" description="A kinase-anchoring proteins AKAP-5 and AKAP-12 calmodulin (CaM)-binding" evidence="7">
    <location>
        <begin position="577"/>
        <end position="599"/>
    </location>
</feature>
<name>A0A401SQK1_CHIPU</name>
<feature type="compositionally biased region" description="Polar residues" evidence="6">
    <location>
        <begin position="52"/>
        <end position="64"/>
    </location>
</feature>
<feature type="region of interest" description="Disordered" evidence="6">
    <location>
        <begin position="745"/>
        <end position="873"/>
    </location>
</feature>
<evidence type="ECO:0000259" key="7">
    <source>
        <dbReference type="PROSITE" id="PS51893"/>
    </source>
</evidence>
<dbReference type="GO" id="GO:0051018">
    <property type="term" value="F:protein kinase A binding"/>
    <property type="evidence" value="ECO:0007669"/>
    <property type="project" value="InterPro"/>
</dbReference>
<dbReference type="EMBL" id="BEZZ01000453">
    <property type="protein sequence ID" value="GCC32681.1"/>
    <property type="molecule type" value="Genomic_DNA"/>
</dbReference>
<feature type="compositionally biased region" description="Basic and acidic residues" evidence="6">
    <location>
        <begin position="351"/>
        <end position="362"/>
    </location>
</feature>
<feature type="compositionally biased region" description="Polar residues" evidence="6">
    <location>
        <begin position="710"/>
        <end position="719"/>
    </location>
</feature>
<feature type="region of interest" description="Disordered" evidence="6">
    <location>
        <begin position="47"/>
        <end position="164"/>
    </location>
</feature>